<dbReference type="GeneID" id="36566756"/>
<keyword evidence="8" id="KW-1185">Reference proteome</keyword>
<gene>
    <name evidence="7" type="ORF">C7M61_003367</name>
</gene>
<dbReference type="VEuPathDB" id="FungiDB:C7M61_003367"/>
<comment type="caution">
    <text evidence="7">The sequence shown here is derived from an EMBL/GenBank/DDBJ whole genome shotgun (WGS) entry which is preliminary data.</text>
</comment>
<comment type="similarity">
    <text evidence="2">Belongs to the mitochondrion-specific ribosomal protein mL50 family.</text>
</comment>
<evidence type="ECO:0000256" key="1">
    <source>
        <dbReference type="ARBA" id="ARBA00004173"/>
    </source>
</evidence>
<dbReference type="Proteomes" id="UP000241107">
    <property type="component" value="Unassembled WGS sequence"/>
</dbReference>
<evidence type="ECO:0000256" key="3">
    <source>
        <dbReference type="ARBA" id="ARBA00022980"/>
    </source>
</evidence>
<dbReference type="Pfam" id="PF10501">
    <property type="entry name" value="Ribosomal_L50"/>
    <property type="match status" value="1"/>
</dbReference>
<evidence type="ECO:0000256" key="4">
    <source>
        <dbReference type="ARBA" id="ARBA00023128"/>
    </source>
</evidence>
<name>A0A2P7YNZ3_9ASCO</name>
<dbReference type="Gene3D" id="1.10.1200.10">
    <property type="entry name" value="ACP-like"/>
    <property type="match status" value="1"/>
</dbReference>
<keyword evidence="5" id="KW-0687">Ribonucleoprotein</keyword>
<dbReference type="AlphaFoldDB" id="A0A2P7YNZ3"/>
<protein>
    <recommendedName>
        <fullName evidence="6">Large ribosomal subunit protein mL50</fullName>
    </recommendedName>
</protein>
<dbReference type="OrthoDB" id="3980895at2759"/>
<dbReference type="GO" id="GO:0005739">
    <property type="term" value="C:mitochondrion"/>
    <property type="evidence" value="ECO:0007669"/>
    <property type="project" value="UniProtKB-SubCell"/>
</dbReference>
<dbReference type="InterPro" id="IPR036736">
    <property type="entry name" value="ACP-like_sf"/>
</dbReference>
<dbReference type="RefSeq" id="XP_024713195.1">
    <property type="nucleotide sequence ID" value="XM_024858708.1"/>
</dbReference>
<sequence length="216" mass="25293">MLRSSIPVRIRLLSTTATRLFFGFSRKVDPKIIEKQDDFKTDPKSKITILDEKNSPNFQPFNAERDMPGFKVAQWKQNVVRKQDIEASYTPELVVQIMRDTYQELQGLSPDDLSTALLHDLQFRFRYFKALQLRLGFDISDYIISKSHSLEDLQVELNKVVANRWSSERNPNAIVLRPEDFKGVPNVYLNEELLEAEQKKLYEEKLEEVRKQEGIL</sequence>
<organism evidence="7 8">
    <name type="scientific">Candidozyma pseudohaemuli</name>
    <dbReference type="NCBI Taxonomy" id="418784"/>
    <lineage>
        <taxon>Eukaryota</taxon>
        <taxon>Fungi</taxon>
        <taxon>Dikarya</taxon>
        <taxon>Ascomycota</taxon>
        <taxon>Saccharomycotina</taxon>
        <taxon>Pichiomycetes</taxon>
        <taxon>Metschnikowiaceae</taxon>
        <taxon>Candidozyma</taxon>
    </lineage>
</organism>
<dbReference type="EMBL" id="PYFQ01000008">
    <property type="protein sequence ID" value="PSK37660.1"/>
    <property type="molecule type" value="Genomic_DNA"/>
</dbReference>
<accession>A0A2P7YNZ3</accession>
<proteinExistence type="inferred from homology"/>
<evidence type="ECO:0000256" key="5">
    <source>
        <dbReference type="ARBA" id="ARBA00023274"/>
    </source>
</evidence>
<evidence type="ECO:0000256" key="2">
    <source>
        <dbReference type="ARBA" id="ARBA00008860"/>
    </source>
</evidence>
<dbReference type="GO" id="GO:0005840">
    <property type="term" value="C:ribosome"/>
    <property type="evidence" value="ECO:0007669"/>
    <property type="project" value="UniProtKB-KW"/>
</dbReference>
<keyword evidence="4" id="KW-0496">Mitochondrion</keyword>
<evidence type="ECO:0000256" key="6">
    <source>
        <dbReference type="ARBA" id="ARBA00035183"/>
    </source>
</evidence>
<reference evidence="7 8" key="1">
    <citation type="submission" date="2018-03" db="EMBL/GenBank/DDBJ databases">
        <title>Candida pseudohaemulonii genome assembly and annotation.</title>
        <authorList>
            <person name="Munoz J.F."/>
            <person name="Gade L.G."/>
            <person name="Chow N.A."/>
            <person name="Litvintseva A.P."/>
            <person name="Loparev V.N."/>
            <person name="Cuomo C.A."/>
        </authorList>
    </citation>
    <scope>NUCLEOTIDE SEQUENCE [LARGE SCALE GENOMIC DNA]</scope>
    <source>
        <strain evidence="7 8">B12108</strain>
    </source>
</reference>
<dbReference type="GO" id="GO:1990904">
    <property type="term" value="C:ribonucleoprotein complex"/>
    <property type="evidence" value="ECO:0007669"/>
    <property type="project" value="UniProtKB-KW"/>
</dbReference>
<dbReference type="InterPro" id="IPR018305">
    <property type="entry name" value="Ribosomal_m50"/>
</dbReference>
<evidence type="ECO:0000313" key="7">
    <source>
        <dbReference type="EMBL" id="PSK37660.1"/>
    </source>
</evidence>
<evidence type="ECO:0000313" key="8">
    <source>
        <dbReference type="Proteomes" id="UP000241107"/>
    </source>
</evidence>
<keyword evidence="3" id="KW-0689">Ribosomal protein</keyword>
<comment type="subcellular location">
    <subcellularLocation>
        <location evidence="1">Mitochondrion</location>
    </subcellularLocation>
</comment>